<dbReference type="RefSeq" id="WP_165596617.1">
    <property type="nucleotide sequence ID" value="NZ_JAMXLT020000001.1"/>
</dbReference>
<evidence type="ECO:0000313" key="2">
    <source>
        <dbReference type="EMBL" id="MDW8547303.1"/>
    </source>
</evidence>
<feature type="region of interest" description="Disordered" evidence="1">
    <location>
        <begin position="1"/>
        <end position="33"/>
    </location>
</feature>
<name>A0ABU4JCB6_9FLAO</name>
<sequence>MEIPSPDGSGNPTASDGKAKARGIATDSRFPAPKMSWSVEAFESW</sequence>
<reference evidence="2 3" key="1">
    <citation type="submission" date="2023-11" db="EMBL/GenBank/DDBJ databases">
        <title>First isolation, identification, and characterization of non-pathogenic Epilithonimonas ginsengisoli isolated from diseased farmed rainbow trout (Oncorhynchus mykiss) in Chile.</title>
        <authorList>
            <person name="Miranda C.D."/>
            <person name="Irgang R."/>
            <person name="Concha C."/>
            <person name="Rojas R."/>
            <person name="Avendano R."/>
        </authorList>
    </citation>
    <scope>NUCLEOTIDE SEQUENCE [LARGE SCALE GENOMIC DNA]</scope>
    <source>
        <strain evidence="2 3">FP99</strain>
    </source>
</reference>
<keyword evidence="3" id="KW-1185">Reference proteome</keyword>
<evidence type="ECO:0000313" key="3">
    <source>
        <dbReference type="Proteomes" id="UP001204439"/>
    </source>
</evidence>
<protein>
    <submittedName>
        <fullName evidence="2">Uncharacterized protein</fullName>
    </submittedName>
</protein>
<comment type="caution">
    <text evidence="2">The sequence shown here is derived from an EMBL/GenBank/DDBJ whole genome shotgun (WGS) entry which is preliminary data.</text>
</comment>
<dbReference type="EMBL" id="JAMXLT020000001">
    <property type="protein sequence ID" value="MDW8547303.1"/>
    <property type="molecule type" value="Genomic_DNA"/>
</dbReference>
<gene>
    <name evidence="2" type="ORF">NG800_000175</name>
</gene>
<evidence type="ECO:0000256" key="1">
    <source>
        <dbReference type="SAM" id="MobiDB-lite"/>
    </source>
</evidence>
<proteinExistence type="predicted"/>
<organism evidence="2 3">
    <name type="scientific">Epilithonimonas ginsengisoli</name>
    <dbReference type="NCBI Taxonomy" id="1245592"/>
    <lineage>
        <taxon>Bacteria</taxon>
        <taxon>Pseudomonadati</taxon>
        <taxon>Bacteroidota</taxon>
        <taxon>Flavobacteriia</taxon>
        <taxon>Flavobacteriales</taxon>
        <taxon>Weeksellaceae</taxon>
        <taxon>Chryseobacterium group</taxon>
        <taxon>Epilithonimonas</taxon>
    </lineage>
</organism>
<accession>A0ABU4JCB6</accession>
<dbReference type="Proteomes" id="UP001204439">
    <property type="component" value="Unassembled WGS sequence"/>
</dbReference>